<reference evidence="3" key="1">
    <citation type="journal article" date="2006" name="PLoS Biol.">
        <title>Macronuclear genome sequence of the ciliate Tetrahymena thermophila, a model eukaryote.</title>
        <authorList>
            <person name="Eisen J.A."/>
            <person name="Coyne R.S."/>
            <person name="Wu M."/>
            <person name="Wu D."/>
            <person name="Thiagarajan M."/>
            <person name="Wortman J.R."/>
            <person name="Badger J.H."/>
            <person name="Ren Q."/>
            <person name="Amedeo P."/>
            <person name="Jones K.M."/>
            <person name="Tallon L.J."/>
            <person name="Delcher A.L."/>
            <person name="Salzberg S.L."/>
            <person name="Silva J.C."/>
            <person name="Haas B.J."/>
            <person name="Majoros W.H."/>
            <person name="Farzad M."/>
            <person name="Carlton J.M."/>
            <person name="Smith R.K. Jr."/>
            <person name="Garg J."/>
            <person name="Pearlman R.E."/>
            <person name="Karrer K.M."/>
            <person name="Sun L."/>
            <person name="Manning G."/>
            <person name="Elde N.C."/>
            <person name="Turkewitz A.P."/>
            <person name="Asai D.J."/>
            <person name="Wilkes D.E."/>
            <person name="Wang Y."/>
            <person name="Cai H."/>
            <person name="Collins K."/>
            <person name="Stewart B.A."/>
            <person name="Lee S.R."/>
            <person name="Wilamowska K."/>
            <person name="Weinberg Z."/>
            <person name="Ruzzo W.L."/>
            <person name="Wloga D."/>
            <person name="Gaertig J."/>
            <person name="Frankel J."/>
            <person name="Tsao C.-C."/>
            <person name="Gorovsky M.A."/>
            <person name="Keeling P.J."/>
            <person name="Waller R.F."/>
            <person name="Patron N.J."/>
            <person name="Cherry J.M."/>
            <person name="Stover N.A."/>
            <person name="Krieger C.J."/>
            <person name="del Toro C."/>
            <person name="Ryder H.F."/>
            <person name="Williamson S.C."/>
            <person name="Barbeau R.A."/>
            <person name="Hamilton E.P."/>
            <person name="Orias E."/>
        </authorList>
    </citation>
    <scope>NUCLEOTIDE SEQUENCE [LARGE SCALE GENOMIC DNA]</scope>
    <source>
        <strain evidence="3">SB210</strain>
    </source>
</reference>
<dbReference type="InParanoid" id="Q24G77"/>
<accession>Q24G77</accession>
<dbReference type="AlphaFoldDB" id="Q24G77"/>
<dbReference type="PANTHER" id="PTHR46844">
    <property type="entry name" value="SLR5058 PROTEIN"/>
    <property type="match status" value="1"/>
</dbReference>
<dbReference type="PANTHER" id="PTHR46844:SF1">
    <property type="entry name" value="SLR5058 PROTEIN"/>
    <property type="match status" value="1"/>
</dbReference>
<dbReference type="PROSITE" id="PS00018">
    <property type="entry name" value="EF_HAND_1"/>
    <property type="match status" value="1"/>
</dbReference>
<dbReference type="Proteomes" id="UP000009168">
    <property type="component" value="Unassembled WGS sequence"/>
</dbReference>
<dbReference type="PROSITE" id="PS50837">
    <property type="entry name" value="NACHT"/>
    <property type="match status" value="1"/>
</dbReference>
<dbReference type="EMBL" id="GG662641">
    <property type="protein sequence ID" value="EAS06776.2"/>
    <property type="molecule type" value="Genomic_DNA"/>
</dbReference>
<dbReference type="InterPro" id="IPR007111">
    <property type="entry name" value="NACHT_NTPase"/>
</dbReference>
<evidence type="ECO:0000313" key="3">
    <source>
        <dbReference type="Proteomes" id="UP000009168"/>
    </source>
</evidence>
<proteinExistence type="predicted"/>
<dbReference type="InterPro" id="IPR027417">
    <property type="entry name" value="P-loop_NTPase"/>
</dbReference>
<gene>
    <name evidence="2" type="ORF">TTHERM_01212890</name>
</gene>
<dbReference type="HOGENOM" id="CLU_230625_0_0_1"/>
<dbReference type="GeneID" id="7844565"/>
<dbReference type="KEGG" id="tet:TTHERM_01212890"/>
<evidence type="ECO:0000313" key="2">
    <source>
        <dbReference type="EMBL" id="EAS06776.2"/>
    </source>
</evidence>
<organism evidence="2 3">
    <name type="scientific">Tetrahymena thermophila (strain SB210)</name>
    <dbReference type="NCBI Taxonomy" id="312017"/>
    <lineage>
        <taxon>Eukaryota</taxon>
        <taxon>Sar</taxon>
        <taxon>Alveolata</taxon>
        <taxon>Ciliophora</taxon>
        <taxon>Intramacronucleata</taxon>
        <taxon>Oligohymenophorea</taxon>
        <taxon>Hymenostomatida</taxon>
        <taxon>Tetrahymenina</taxon>
        <taxon>Tetrahymenidae</taxon>
        <taxon>Tetrahymena</taxon>
    </lineage>
</organism>
<dbReference type="Gene3D" id="3.40.50.300">
    <property type="entry name" value="P-loop containing nucleotide triphosphate hydrolases"/>
    <property type="match status" value="1"/>
</dbReference>
<dbReference type="InterPro" id="IPR018247">
    <property type="entry name" value="EF_Hand_1_Ca_BS"/>
</dbReference>
<dbReference type="Pfam" id="PF05729">
    <property type="entry name" value="NACHT"/>
    <property type="match status" value="1"/>
</dbReference>
<dbReference type="RefSeq" id="XP_001027018.2">
    <property type="nucleotide sequence ID" value="XM_001027018.2"/>
</dbReference>
<sequence>MYEKRISMFDYDENKVIQKEEFSNPLKQIPYLENAIPCLQENFLKSSQKELQSLYFSLEDAIFDDNSHHKSGYLDQFRTQNQYYTVDDIFCMLEQSYQCKILIQGQAGAGKTTLIQYIAHQWSQKNILSDRFSEIYFISLKTLLNQTWAEQYIIDQKYSKEFQINPLKFLIHTNVSLMINNQGQQKQIQPEDIKLYNDKILLLIDGFNEITSVQEDHIVCLILKQIFDQQNIILTSRTNTLSIYWKNKFDIILENIGFNKLQIHQYIENHIDQQILQAQLYKIIIENKQLYKISQIPANLAMLCQIVSLIKDNLQSLKIDGLYQLYRLFFQMLFEKLDQCLKNQSQNEQKLSQIDLIRQLAYSCQTEQILEIESQIDKDDAITINHNENEQNESYLIKNLDQFVNFGLIKQVFYDKKVYRFTHLLFQEFLAAEYLVEKLQSGNKQKKKNVISYISQHRNEERMRQVLKFMSQIIINLGNQSILDEFWYSMSCNIEGMLEFDIIQKVKLLMQLIGNINNSSENEIRIIDSTIPNINQIKIFIDLIVLFNLNEFKYELMHSGYKSQIISSKIQSLLEGFDNTSDLLREIKIQIINYNFAIDVDSVERYYNSQKDIQCCINFNQKSQSKKDQKIQNQNDQQEEQFKCIQQVDQFLKVNQSHEAQNDKFVQEMINKSLGLNMANFYSYIDQNILEQSILDILNKKETETYTKSIALKIIIKQLQNQFDFNNKYYQKIFDWIIETEISYQSNLQKITKSKRNSDEFKNTQDRNVESEDMNQQADCFYCQNYELIMRQNEEVLHEQMILILKYLNSFNLSSFYQCLNSMTKYLLHYQKNLLPLAFEIIIQARQLNSQNYIHIKQGQATLHELVKIVANHVLDFPNFLQIWRTFTDEMKNILLDNLECICKQLNPQRLVNLQVLQIKLPNNQNTIPNGTTDKYF</sequence>
<dbReference type="SUPFAM" id="SSF52540">
    <property type="entry name" value="P-loop containing nucleoside triphosphate hydrolases"/>
    <property type="match status" value="1"/>
</dbReference>
<dbReference type="OrthoDB" id="427518at2759"/>
<evidence type="ECO:0000259" key="1">
    <source>
        <dbReference type="PROSITE" id="PS50837"/>
    </source>
</evidence>
<protein>
    <submittedName>
        <fullName evidence="2">NACHT domain protein</fullName>
    </submittedName>
</protein>
<feature type="domain" description="NACHT" evidence="1">
    <location>
        <begin position="99"/>
        <end position="239"/>
    </location>
</feature>
<name>Q24G77_TETTS</name>
<keyword evidence="3" id="KW-1185">Reference proteome</keyword>